<dbReference type="InterPro" id="IPR025528">
    <property type="entry name" value="BrnA_antitoxin"/>
</dbReference>
<dbReference type="AlphaFoldDB" id="A0A388TAJ0"/>
<proteinExistence type="predicted"/>
<evidence type="ECO:0000313" key="1">
    <source>
        <dbReference type="EMBL" id="GBR73732.1"/>
    </source>
</evidence>
<dbReference type="Proteomes" id="UP000269352">
    <property type="component" value="Unassembled WGS sequence"/>
</dbReference>
<comment type="caution">
    <text evidence="1">The sequence shown here is derived from an EMBL/GenBank/DDBJ whole genome shotgun (WGS) entry which is preliminary data.</text>
</comment>
<organism evidence="1 2">
    <name type="scientific">Termititenax aidoneus</name>
    <dbReference type="NCBI Taxonomy" id="2218524"/>
    <lineage>
        <taxon>Bacteria</taxon>
        <taxon>Bacillati</taxon>
        <taxon>Candidatus Margulisiibacteriota</taxon>
        <taxon>Candidatus Termititenacia</taxon>
        <taxon>Candidatus Termititenacales</taxon>
        <taxon>Candidatus Termititenacaceae</taxon>
        <taxon>Candidatus Termititenax</taxon>
    </lineage>
</organism>
<evidence type="ECO:0000313" key="2">
    <source>
        <dbReference type="Proteomes" id="UP000269352"/>
    </source>
</evidence>
<reference evidence="1 2" key="1">
    <citation type="journal article" date="2019" name="ISME J.">
        <title>Genome analyses of uncultured TG2/ZB3 bacteria in 'Margulisbacteria' specifically attached to ectosymbiotic spirochetes of protists in the termite gut.</title>
        <authorList>
            <person name="Utami Y.D."/>
            <person name="Kuwahara H."/>
            <person name="Igai K."/>
            <person name="Murakami T."/>
            <person name="Sugaya K."/>
            <person name="Morikawa T."/>
            <person name="Nagura Y."/>
            <person name="Yuki M."/>
            <person name="Deevong P."/>
            <person name="Inoue T."/>
            <person name="Kihara K."/>
            <person name="Lo N."/>
            <person name="Yamada A."/>
            <person name="Ohkuma M."/>
            <person name="Hongoh Y."/>
        </authorList>
    </citation>
    <scope>NUCLEOTIDE SEQUENCE [LARGE SCALE GENOMIC DNA]</scope>
    <source>
        <strain evidence="1">NkOx7-01</strain>
    </source>
</reference>
<gene>
    <name evidence="1" type="primary">brnA</name>
    <name evidence="1" type="ORF">NO1_1043</name>
</gene>
<dbReference type="Pfam" id="PF14384">
    <property type="entry name" value="BrnA_antitoxin"/>
    <property type="match status" value="1"/>
</dbReference>
<protein>
    <submittedName>
        <fullName evidence="1">Antitoxin BrnA</fullName>
    </submittedName>
</protein>
<name>A0A388TAJ0_TERA1</name>
<sequence>MIRIKDILRKKGVTAEMLALANEAARHKPDDQDPECLTPTTEMWEKATRRGRPLKENRKQDVHIMFDADVLNHLRSTGRGWQTRVNNYIRAAVHKGTL</sequence>
<accession>A0A388TAJ0</accession>
<keyword evidence="2" id="KW-1185">Reference proteome</keyword>
<dbReference type="EMBL" id="BGZN01000018">
    <property type="protein sequence ID" value="GBR73732.1"/>
    <property type="molecule type" value="Genomic_DNA"/>
</dbReference>